<proteinExistence type="predicted"/>
<keyword evidence="1" id="KW-0472">Membrane</keyword>
<keyword evidence="1" id="KW-1133">Transmembrane helix</keyword>
<keyword evidence="1" id="KW-0812">Transmembrane</keyword>
<name>A0A4R8IEW9_9GAMM</name>
<sequence length="185" mass="19688">MVGKKNIVFGFIYLVFTAALGLVMVDKYDDYGAAVQEKQSAVGRLQQLQTDDFEEMLEPLSGEEIARANTAGILSFNKLFNSQSEIDAIKGGAHAHGNLESLLNIAVGLVLGFLAINVIFKQVISWIFIAGALLHSGMLYLETLFGMGWAGAVLNTGIGPFLILIGLALAGIAAAIGFRGEPVKD</sequence>
<reference evidence="2 3" key="1">
    <citation type="submission" date="2019-03" db="EMBL/GenBank/DDBJ databases">
        <title>Genomic Encyclopedia of Type Strains, Phase IV (KMG-IV): sequencing the most valuable type-strain genomes for metagenomic binning, comparative biology and taxonomic classification.</title>
        <authorList>
            <person name="Goeker M."/>
        </authorList>
    </citation>
    <scope>NUCLEOTIDE SEQUENCE [LARGE SCALE GENOMIC DNA]</scope>
    <source>
        <strain evidence="2 3">DSM 16326</strain>
    </source>
</reference>
<keyword evidence="3" id="KW-1185">Reference proteome</keyword>
<protein>
    <submittedName>
        <fullName evidence="2">Uncharacterized protein</fullName>
    </submittedName>
</protein>
<feature type="transmembrane region" description="Helical" evidence="1">
    <location>
        <begin position="102"/>
        <end position="120"/>
    </location>
</feature>
<feature type="transmembrane region" description="Helical" evidence="1">
    <location>
        <begin position="7"/>
        <end position="25"/>
    </location>
</feature>
<dbReference type="RefSeq" id="WP_134085174.1">
    <property type="nucleotide sequence ID" value="NZ_SOQX01000009.1"/>
</dbReference>
<dbReference type="AlphaFoldDB" id="A0A4R8IEW9"/>
<dbReference type="Proteomes" id="UP000294914">
    <property type="component" value="Unassembled WGS sequence"/>
</dbReference>
<feature type="transmembrane region" description="Helical" evidence="1">
    <location>
        <begin position="158"/>
        <end position="178"/>
    </location>
</feature>
<feature type="transmembrane region" description="Helical" evidence="1">
    <location>
        <begin position="127"/>
        <end position="152"/>
    </location>
</feature>
<evidence type="ECO:0000313" key="3">
    <source>
        <dbReference type="Proteomes" id="UP000294914"/>
    </source>
</evidence>
<comment type="caution">
    <text evidence="2">The sequence shown here is derived from an EMBL/GenBank/DDBJ whole genome shotgun (WGS) entry which is preliminary data.</text>
</comment>
<dbReference type="OrthoDB" id="5800938at2"/>
<gene>
    <name evidence="2" type="ORF">EDC23_2631</name>
</gene>
<organism evidence="2 3">
    <name type="scientific">Thiohalophilus thiocyanatoxydans</name>
    <dbReference type="NCBI Taxonomy" id="381308"/>
    <lineage>
        <taxon>Bacteria</taxon>
        <taxon>Pseudomonadati</taxon>
        <taxon>Pseudomonadota</taxon>
        <taxon>Gammaproteobacteria</taxon>
        <taxon>Thiohalomonadales</taxon>
        <taxon>Thiohalophilaceae</taxon>
        <taxon>Thiohalophilus</taxon>
    </lineage>
</organism>
<evidence type="ECO:0000256" key="1">
    <source>
        <dbReference type="SAM" id="Phobius"/>
    </source>
</evidence>
<evidence type="ECO:0000313" key="2">
    <source>
        <dbReference type="EMBL" id="TDX98149.1"/>
    </source>
</evidence>
<accession>A0A4R8IEW9</accession>
<dbReference type="EMBL" id="SOQX01000009">
    <property type="protein sequence ID" value="TDX98149.1"/>
    <property type="molecule type" value="Genomic_DNA"/>
</dbReference>